<reference evidence="1 2" key="1">
    <citation type="submission" date="2019-03" db="EMBL/GenBank/DDBJ databases">
        <authorList>
            <person name="Nijsse B."/>
        </authorList>
    </citation>
    <scope>NUCLEOTIDE SEQUENCE [LARGE SCALE GENOMIC DNA]</scope>
    <source>
        <strain evidence="1">Desulfoluna butyratoxydans MSL71</strain>
    </source>
</reference>
<dbReference type="Gene3D" id="2.40.10.220">
    <property type="entry name" value="predicted glycosyltransferase like domains"/>
    <property type="match status" value="1"/>
</dbReference>
<dbReference type="Proteomes" id="UP000507962">
    <property type="component" value="Unassembled WGS sequence"/>
</dbReference>
<proteinExistence type="predicted"/>
<dbReference type="EMBL" id="CAADHO010000012">
    <property type="protein sequence ID" value="VFQ47012.1"/>
    <property type="molecule type" value="Genomic_DNA"/>
</dbReference>
<accession>A0A4U8YY39</accession>
<sequence length="679" mass="78086">MTASQAVLTLNLPSRNVNQKSTKLLKGKEVSKKHLINALNHINFKEESVTLVFTEPYNDASFRIEAYPMPVLSDYPTFKPLQPLPQGVFPEHLTGLIIPDGNGEIHAIPLLRASSSTGLSIVLPKTGQRVQCSYRDIRVHFLQRGIKFKGSLTSLEPDTIEITLSPLSAHYLSGIIPEEPLNLTFCKKKIPLFQTEARFLKKEYHGESVIINLKPAKSIPDPHTGQCFGKKSFEMIPAPDFVFSHPLTETVCTAVIDSLSAVDMHLTLHQETPPLIPGMLLEDAAITLGDLYRLPLTAQVTKCCTQKYKAKKEEKCHISFLEMSPENHRKLQTMVHKAENKDIRICYPLEEDDLWRFFFETGFIYKNKYRLFLENKKNIKKTYETIYSTPSNVTCHVAYQENGRTMGHISMLRYSEGAWLVHHHAALKGASIRVGLGVLNQIGNYIIASQYIQPECFKYLICYFRPENHFPNFFFDGFRKKKNDPKICSSDLFAYVYFKSESNDDTKFPDEWKLNEATEKDLTELEAYYNQTSKGMLIEALDLFQRQASFEVLRERYSHAGLNRNRQIWAIRHKNVTAAILIVNTSDIALNMSELTNCIKVCIIRPDILDKQTLTNTLNILIKNYKTHRTPVLIHPLDWVDRTGFNYQKRYHFWVLNNRFFDDFMQHVADTAPLSHKSH</sequence>
<name>A0A4U8YY39_9BACT</name>
<evidence type="ECO:0000313" key="2">
    <source>
        <dbReference type="Proteomes" id="UP000507962"/>
    </source>
</evidence>
<evidence type="ECO:0000313" key="1">
    <source>
        <dbReference type="EMBL" id="VFQ47012.1"/>
    </source>
</evidence>
<dbReference type="RefSeq" id="WP_180145970.1">
    <property type="nucleotide sequence ID" value="NZ_CAADHO010000012.1"/>
</dbReference>
<gene>
    <name evidence="1" type="ORF">MSL71_46940</name>
</gene>
<keyword evidence="2" id="KW-1185">Reference proteome</keyword>
<protein>
    <recommendedName>
        <fullName evidence="3">Acyl-coa n-acyltransferase</fullName>
    </recommendedName>
</protein>
<dbReference type="AlphaFoldDB" id="A0A4U8YY39"/>
<evidence type="ECO:0008006" key="3">
    <source>
        <dbReference type="Google" id="ProtNLM"/>
    </source>
</evidence>
<organism evidence="1 2">
    <name type="scientific">Desulfoluna butyratoxydans</name>
    <dbReference type="NCBI Taxonomy" id="231438"/>
    <lineage>
        <taxon>Bacteria</taxon>
        <taxon>Pseudomonadati</taxon>
        <taxon>Thermodesulfobacteriota</taxon>
        <taxon>Desulfobacteria</taxon>
        <taxon>Desulfobacterales</taxon>
        <taxon>Desulfolunaceae</taxon>
        <taxon>Desulfoluna</taxon>
    </lineage>
</organism>